<dbReference type="PANTHER" id="PTHR32234">
    <property type="entry name" value="THIOL:DISULFIDE INTERCHANGE PROTEIN DSBD"/>
    <property type="match status" value="1"/>
</dbReference>
<evidence type="ECO:0000259" key="2">
    <source>
        <dbReference type="Pfam" id="PF11412"/>
    </source>
</evidence>
<keyword evidence="3" id="KW-0560">Oxidoreductase</keyword>
<feature type="signal peptide" evidence="1">
    <location>
        <begin position="1"/>
        <end position="23"/>
    </location>
</feature>
<dbReference type="SUPFAM" id="SSF74863">
    <property type="entry name" value="Thiol:disulfide interchange protein DsbD, N-terminal domain (DsbD-alpha)"/>
    <property type="match status" value="1"/>
</dbReference>
<dbReference type="InterPro" id="IPR028250">
    <property type="entry name" value="DsbDN"/>
</dbReference>
<feature type="chain" id="PRO_5002059821" evidence="1">
    <location>
        <begin position="24"/>
        <end position="113"/>
    </location>
</feature>
<dbReference type="EC" id="1.8.1.8" evidence="3"/>
<organism evidence="3 4">
    <name type="scientific">Pantoea rodasii</name>
    <dbReference type="NCBI Taxonomy" id="1076549"/>
    <lineage>
        <taxon>Bacteria</taxon>
        <taxon>Pseudomonadati</taxon>
        <taxon>Pseudomonadota</taxon>
        <taxon>Gammaproteobacteria</taxon>
        <taxon>Enterobacterales</taxon>
        <taxon>Erwiniaceae</taxon>
        <taxon>Pantoea</taxon>
    </lineage>
</organism>
<feature type="domain" description="Thiol:disulfide interchange protein DsbD N-terminal" evidence="2">
    <location>
        <begin position="32"/>
        <end position="112"/>
    </location>
</feature>
<accession>A0A0B1QWM9</accession>
<dbReference type="Proteomes" id="UP000030853">
    <property type="component" value="Unassembled WGS sequence"/>
</dbReference>
<dbReference type="PANTHER" id="PTHR32234:SF0">
    <property type="entry name" value="THIOL:DISULFIDE INTERCHANGE PROTEIN DSBD"/>
    <property type="match status" value="1"/>
</dbReference>
<evidence type="ECO:0000313" key="3">
    <source>
        <dbReference type="EMBL" id="KHJ65168.1"/>
    </source>
</evidence>
<dbReference type="RefSeq" id="WP_039337150.1">
    <property type="nucleotide sequence ID" value="NZ_JTJJ01000156.1"/>
</dbReference>
<keyword evidence="1" id="KW-0732">Signal</keyword>
<evidence type="ECO:0000256" key="1">
    <source>
        <dbReference type="SAM" id="SignalP"/>
    </source>
</evidence>
<reference evidence="3 4" key="1">
    <citation type="submission" date="2014-11" db="EMBL/GenBank/DDBJ databases">
        <title>Genome sequencing of Pantoea rodasii ND03.</title>
        <authorList>
            <person name="Muhamad Yunos N.Y."/>
            <person name="Chan K.-G."/>
        </authorList>
    </citation>
    <scope>NUCLEOTIDE SEQUENCE [LARGE SCALE GENOMIC DNA]</scope>
    <source>
        <strain evidence="3 4">ND03</strain>
    </source>
</reference>
<proteinExistence type="predicted"/>
<evidence type="ECO:0000313" key="4">
    <source>
        <dbReference type="Proteomes" id="UP000030853"/>
    </source>
</evidence>
<protein>
    <submittedName>
        <fullName evidence="3">Thiol:disulfide interchange protein</fullName>
        <ecNumber evidence="3">1.8.1.8</ecNumber>
    </submittedName>
</protein>
<comment type="caution">
    <text evidence="3">The sequence shown here is derived from an EMBL/GenBank/DDBJ whole genome shotgun (WGS) entry which is preliminary data.</text>
</comment>
<dbReference type="GO" id="GO:0045454">
    <property type="term" value="P:cell redox homeostasis"/>
    <property type="evidence" value="ECO:0007669"/>
    <property type="project" value="TreeGrafter"/>
</dbReference>
<feature type="non-terminal residue" evidence="3">
    <location>
        <position position="113"/>
    </location>
</feature>
<gene>
    <name evidence="3" type="primary">dipZ</name>
    <name evidence="3" type="ORF">QU24_26015</name>
</gene>
<dbReference type="EMBL" id="JTJJ01000156">
    <property type="protein sequence ID" value="KHJ65168.1"/>
    <property type="molecule type" value="Genomic_DNA"/>
</dbReference>
<dbReference type="InterPro" id="IPR036929">
    <property type="entry name" value="DsbDN_sf"/>
</dbReference>
<dbReference type="Pfam" id="PF11412">
    <property type="entry name" value="DsbD_N"/>
    <property type="match status" value="1"/>
</dbReference>
<sequence length="113" mass="12803">MAARLSRLMGLCFALLFCLSAHANIFSPNNNSRFVPVDQAFGFDFSQQGNQLTLSWKVKDGYYLYRQQIHVTPQQAQIAPLALPAGKPHEDEFYGKSEIYPQDLQLPITLRQA</sequence>
<dbReference type="AlphaFoldDB" id="A0A0B1QWM9"/>
<dbReference type="GO" id="GO:0047134">
    <property type="term" value="F:protein-disulfide reductase [NAD(P)H] activity"/>
    <property type="evidence" value="ECO:0007669"/>
    <property type="project" value="UniProtKB-EC"/>
</dbReference>
<name>A0A0B1QWM9_9GAMM</name>
<dbReference type="Gene3D" id="2.60.40.1250">
    <property type="entry name" value="Thiol:disulfide interchange protein DsbD, N-terminal domain"/>
    <property type="match status" value="1"/>
</dbReference>